<feature type="repeat" description="PPR" evidence="2">
    <location>
        <begin position="283"/>
        <end position="317"/>
    </location>
</feature>
<dbReference type="GO" id="GO:0008270">
    <property type="term" value="F:zinc ion binding"/>
    <property type="evidence" value="ECO:0007669"/>
    <property type="project" value="InterPro"/>
</dbReference>
<accession>A0A835HKZ5</accession>
<dbReference type="Pfam" id="PF14432">
    <property type="entry name" value="DYW_deaminase"/>
    <property type="match status" value="1"/>
</dbReference>
<dbReference type="InterPro" id="IPR002885">
    <property type="entry name" value="PPR_rpt"/>
</dbReference>
<sequence length="955" mass="106317">MVWEGVRPNEFVLECLLKASSELGDVCIGRQLHGLSMQSGIGLKVRIRVSLMIMYSKCGFLDDARQVFDEIPVCFSDDALLWNTIINVYVFHECWAEAFSLFSDMISFGTIAITERFYASIVGACSNARIDKYGKIVHGRIVKDGMLDATIIGNSLVTFYAKCGNTQSANRVFHRIPSKDVVSYNSVIAGNEQNGEYETAMNLFHRMLRIALQLKPNRITFLSVLSAISGASALKHGREIHAHIIRSGLESNTTIANSLITMYSKCREVHKAKLVFESVSFKDKVSWNSMLSGYDQNGQLENIFKLFKKMLLSGTRPDNHSFTIILSATSSLQSELQYLSDGRAIHGYIVRWVSPAGLSISTCNAILNMYAKNSRVSDAEKVFEAISHKDSYTWNVMMDGYSLSGRFADAIRIFLEMHKQGLPSDFMTFSILLTACSRMGSFHLGKQFHAFIVKHIGGRGFTHSTSLLSIHNALISMYAKCGSISDADRVFLRMRRKDVFSWTAMITGYAHHGMATESLEHFEKMEQDAIKPNGVTFLGVLTACAHAGLVQRGIRYFSSMSQGYGLNPSIEHYACVIDLFARSGQLEQAEKLVETGITLFKENNDACLSLWKVLLGACHAHKHLEFGVRAAMKILESEPEDETTHILLCNLYAASGMWEDAMRVRRWMRDKGLKKQETGCSWIEADNRMHVFVAGDISHPWRDEIYVKLEGVNRGCRGMGYVPVTEYVLHDVDELQKETIIGCHSEKLAVSFGLLHSGQGSKGVIRPSPHEPLRALSHRPLRLPSRRQKLARSLPSSGCNSCNVTLSLLPQLPSLALSLASAAALHVPRACILSRQRRRSACSRASKIDLINKDLLHPLGGSIGLLLSRASLIRDGIAKLPTKVSTNVKSTKDRGCEFEGLCLTMLSGKNFKTQLLGKSIQNAGLIEPSQLHYLFVALRLDHREALQPNTFSKPH</sequence>
<dbReference type="Pfam" id="PF20431">
    <property type="entry name" value="E_motif"/>
    <property type="match status" value="1"/>
</dbReference>
<dbReference type="Gene3D" id="1.25.40.10">
    <property type="entry name" value="Tetratricopeptide repeat domain"/>
    <property type="match status" value="6"/>
</dbReference>
<feature type="repeat" description="PPR" evidence="2">
    <location>
        <begin position="78"/>
        <end position="112"/>
    </location>
</feature>
<dbReference type="EMBL" id="JADFTS010000006">
    <property type="protein sequence ID" value="KAF9600244.1"/>
    <property type="molecule type" value="Genomic_DNA"/>
</dbReference>
<feature type="repeat" description="PPR" evidence="2">
    <location>
        <begin position="390"/>
        <end position="424"/>
    </location>
</feature>
<evidence type="ECO:0000256" key="2">
    <source>
        <dbReference type="PROSITE-ProRule" id="PRU00708"/>
    </source>
</evidence>
<dbReference type="PANTHER" id="PTHR24015:SF548">
    <property type="entry name" value="OS08G0340900 PROTEIN"/>
    <property type="match status" value="1"/>
</dbReference>
<dbReference type="PANTHER" id="PTHR24015">
    <property type="entry name" value="OS07G0578800 PROTEIN-RELATED"/>
    <property type="match status" value="1"/>
</dbReference>
<name>A0A835HKZ5_9MAGN</name>
<dbReference type="FunFam" id="1.25.40.10:FF:000090">
    <property type="entry name" value="Pentatricopeptide repeat-containing protein, chloroplastic"/>
    <property type="match status" value="1"/>
</dbReference>
<evidence type="ECO:0000256" key="1">
    <source>
        <dbReference type="ARBA" id="ARBA00022737"/>
    </source>
</evidence>
<dbReference type="GO" id="GO:0009451">
    <property type="term" value="P:RNA modification"/>
    <property type="evidence" value="ECO:0007669"/>
    <property type="project" value="InterPro"/>
</dbReference>
<proteinExistence type="predicted"/>
<gene>
    <name evidence="4" type="ORF">IFM89_005068</name>
</gene>
<dbReference type="InterPro" id="IPR046848">
    <property type="entry name" value="E_motif"/>
</dbReference>
<feature type="repeat" description="PPR" evidence="2">
    <location>
        <begin position="180"/>
        <end position="214"/>
    </location>
</feature>
<dbReference type="Pfam" id="PF13041">
    <property type="entry name" value="PPR_2"/>
    <property type="match status" value="3"/>
</dbReference>
<dbReference type="GO" id="GO:0003729">
    <property type="term" value="F:mRNA binding"/>
    <property type="evidence" value="ECO:0007669"/>
    <property type="project" value="UniProtKB-ARBA"/>
</dbReference>
<dbReference type="AlphaFoldDB" id="A0A835HKZ5"/>
<comment type="caution">
    <text evidence="4">The sequence shown here is derived from an EMBL/GenBank/DDBJ whole genome shotgun (WGS) entry which is preliminary data.</text>
</comment>
<dbReference type="Proteomes" id="UP000631114">
    <property type="component" value="Unassembled WGS sequence"/>
</dbReference>
<dbReference type="FunFam" id="1.25.40.10:FF:000073">
    <property type="entry name" value="Pentatricopeptide repeat-containing protein chloroplastic"/>
    <property type="match status" value="1"/>
</dbReference>
<feature type="domain" description="DYW" evidence="3">
    <location>
        <begin position="720"/>
        <end position="761"/>
    </location>
</feature>
<dbReference type="SUPFAM" id="SSF48452">
    <property type="entry name" value="TPR-like"/>
    <property type="match status" value="1"/>
</dbReference>
<dbReference type="InterPro" id="IPR046960">
    <property type="entry name" value="PPR_At4g14850-like_plant"/>
</dbReference>
<keyword evidence="1" id="KW-0677">Repeat</keyword>
<keyword evidence="5" id="KW-1185">Reference proteome</keyword>
<dbReference type="InterPro" id="IPR032867">
    <property type="entry name" value="DYW_dom"/>
</dbReference>
<evidence type="ECO:0000259" key="3">
    <source>
        <dbReference type="Pfam" id="PF14432"/>
    </source>
</evidence>
<dbReference type="FunFam" id="1.25.40.10:FF:000436">
    <property type="entry name" value="Pentatricopeptide repeat-containing protein At5g39350 family"/>
    <property type="match status" value="1"/>
</dbReference>
<dbReference type="Pfam" id="PF01535">
    <property type="entry name" value="PPR"/>
    <property type="match status" value="5"/>
</dbReference>
<reference evidence="4 5" key="1">
    <citation type="submission" date="2020-10" db="EMBL/GenBank/DDBJ databases">
        <title>The Coptis chinensis genome and diversification of protoberbering-type alkaloids.</title>
        <authorList>
            <person name="Wang B."/>
            <person name="Shu S."/>
            <person name="Song C."/>
            <person name="Liu Y."/>
        </authorList>
    </citation>
    <scope>NUCLEOTIDE SEQUENCE [LARGE SCALE GENOMIC DNA]</scope>
    <source>
        <strain evidence="4">HL-2020</strain>
        <tissue evidence="4">Leaf</tissue>
    </source>
</reference>
<dbReference type="InterPro" id="IPR011990">
    <property type="entry name" value="TPR-like_helical_dom_sf"/>
</dbReference>
<evidence type="ECO:0000313" key="4">
    <source>
        <dbReference type="EMBL" id="KAF9600244.1"/>
    </source>
</evidence>
<organism evidence="4 5">
    <name type="scientific">Coptis chinensis</name>
    <dbReference type="NCBI Taxonomy" id="261450"/>
    <lineage>
        <taxon>Eukaryota</taxon>
        <taxon>Viridiplantae</taxon>
        <taxon>Streptophyta</taxon>
        <taxon>Embryophyta</taxon>
        <taxon>Tracheophyta</taxon>
        <taxon>Spermatophyta</taxon>
        <taxon>Magnoliopsida</taxon>
        <taxon>Ranunculales</taxon>
        <taxon>Ranunculaceae</taxon>
        <taxon>Coptidoideae</taxon>
        <taxon>Coptis</taxon>
    </lineage>
</organism>
<feature type="repeat" description="PPR" evidence="2">
    <location>
        <begin position="498"/>
        <end position="532"/>
    </location>
</feature>
<dbReference type="PROSITE" id="PS51375">
    <property type="entry name" value="PPR"/>
    <property type="match status" value="6"/>
</dbReference>
<evidence type="ECO:0000313" key="5">
    <source>
        <dbReference type="Proteomes" id="UP000631114"/>
    </source>
</evidence>
<dbReference type="OrthoDB" id="766960at2759"/>
<dbReference type="NCBIfam" id="TIGR00756">
    <property type="entry name" value="PPR"/>
    <property type="match status" value="4"/>
</dbReference>
<protein>
    <recommendedName>
        <fullName evidence="3">DYW domain-containing protein</fullName>
    </recommendedName>
</protein>
<feature type="repeat" description="PPR" evidence="2">
    <location>
        <begin position="641"/>
        <end position="675"/>
    </location>
</feature>